<keyword evidence="6 8" id="KW-0472">Membrane</keyword>
<dbReference type="EMBL" id="JAUSRA010000001">
    <property type="protein sequence ID" value="MDP9796232.1"/>
    <property type="molecule type" value="Genomic_DNA"/>
</dbReference>
<feature type="transmembrane region" description="Helical" evidence="8">
    <location>
        <begin position="37"/>
        <end position="59"/>
    </location>
</feature>
<feature type="transmembrane region" description="Helical" evidence="8">
    <location>
        <begin position="65"/>
        <end position="87"/>
    </location>
</feature>
<comment type="similarity">
    <text evidence="7">Belongs to the MptA/B family.</text>
</comment>
<feature type="transmembrane region" description="Helical" evidence="8">
    <location>
        <begin position="242"/>
        <end position="259"/>
    </location>
</feature>
<feature type="transmembrane region" description="Helical" evidence="8">
    <location>
        <begin position="403"/>
        <end position="421"/>
    </location>
</feature>
<evidence type="ECO:0000256" key="5">
    <source>
        <dbReference type="ARBA" id="ARBA00022989"/>
    </source>
</evidence>
<evidence type="ECO:0008006" key="11">
    <source>
        <dbReference type="Google" id="ProtNLM"/>
    </source>
</evidence>
<keyword evidence="10" id="KW-1185">Reference proteome</keyword>
<feature type="transmembrane region" description="Helical" evidence="8">
    <location>
        <begin position="314"/>
        <end position="342"/>
    </location>
</feature>
<feature type="transmembrane region" description="Helical" evidence="8">
    <location>
        <begin position="381"/>
        <end position="398"/>
    </location>
</feature>
<name>A0ABT9MXS6_9ACTN</name>
<reference evidence="9 10" key="1">
    <citation type="submission" date="2023-07" db="EMBL/GenBank/DDBJ databases">
        <title>Sequencing the genomes of 1000 actinobacteria strains.</title>
        <authorList>
            <person name="Klenk H.-P."/>
        </authorList>
    </citation>
    <scope>NUCLEOTIDE SEQUENCE [LARGE SCALE GENOMIC DNA]</scope>
    <source>
        <strain evidence="9 10">DSM 44710</strain>
    </source>
</reference>
<keyword evidence="5 8" id="KW-1133">Transmembrane helix</keyword>
<evidence type="ECO:0000256" key="1">
    <source>
        <dbReference type="ARBA" id="ARBA00004141"/>
    </source>
</evidence>
<feature type="transmembrane region" description="Helical" evidence="8">
    <location>
        <begin position="476"/>
        <end position="497"/>
    </location>
</feature>
<keyword evidence="4 8" id="KW-0812">Transmembrane</keyword>
<feature type="transmembrane region" description="Helical" evidence="8">
    <location>
        <begin position="265"/>
        <end position="293"/>
    </location>
</feature>
<feature type="transmembrane region" description="Helical" evidence="8">
    <location>
        <begin position="192"/>
        <end position="212"/>
    </location>
</feature>
<dbReference type="Pfam" id="PF26314">
    <property type="entry name" value="MptA_B_family"/>
    <property type="match status" value="1"/>
</dbReference>
<dbReference type="Proteomes" id="UP001240984">
    <property type="component" value="Unassembled WGS sequence"/>
</dbReference>
<evidence type="ECO:0000256" key="6">
    <source>
        <dbReference type="ARBA" id="ARBA00023136"/>
    </source>
</evidence>
<evidence type="ECO:0000256" key="4">
    <source>
        <dbReference type="ARBA" id="ARBA00022692"/>
    </source>
</evidence>
<protein>
    <recommendedName>
        <fullName evidence="11">DUF2029 domain-containing protein</fullName>
    </recommendedName>
</protein>
<evidence type="ECO:0000256" key="3">
    <source>
        <dbReference type="ARBA" id="ARBA00022679"/>
    </source>
</evidence>
<evidence type="ECO:0000313" key="10">
    <source>
        <dbReference type="Proteomes" id="UP001240984"/>
    </source>
</evidence>
<feature type="transmembrane region" description="Helical" evidence="8">
    <location>
        <begin position="427"/>
        <end position="444"/>
    </location>
</feature>
<dbReference type="NCBIfam" id="NF038066">
    <property type="entry name" value="MptB"/>
    <property type="match status" value="1"/>
</dbReference>
<comment type="caution">
    <text evidence="9">The sequence shown here is derived from an EMBL/GenBank/DDBJ whole genome shotgun (WGS) entry which is preliminary data.</text>
</comment>
<evidence type="ECO:0000256" key="7">
    <source>
        <dbReference type="ARBA" id="ARBA00043987"/>
    </source>
</evidence>
<feature type="transmembrane region" description="Helical" evidence="8">
    <location>
        <begin position="451"/>
        <end position="470"/>
    </location>
</feature>
<accession>A0ABT9MXS6</accession>
<keyword evidence="3" id="KW-0808">Transferase</keyword>
<sequence>MPTASSLPNSVRDRVSRSLPTTRLATRPIMIGGVPRWLGFAGAVMLALGGTTAGALPYQQAAERASLVGLGLIVAYAGLALLVVAWWRLGAENPAARSLQITLGLWAAPLVVAPPLFSRDVYSYLAQGKMFAQGLDVYLYGPSSLGGPLASEVPEIWQHTPAPYGPLFLAVAAVITTLTGTHVIAGVFGMRLVAVAGVALLAFAVPVLARRLGVSPGAALWLGVLNPLVLTHLVAGAHNDALMLGLLAAGLAAMVSRRPGAIWPVLGVTLVTLAALVKVPAALALPFCALLWAQRTQRTPVERERWPILAFLRTAPLTVLVAAAAAIVVHALAGTGVGWIGALDTPAVVHNWMSASTTAGTVTAQLLDAIGSGVAHHAVPFWRGVGLAAAVGCGLLVWVRARVLGPVYALGLGLLAVVLLGPVVHPWYLLWGVVLVAAGAPHAVDSPMRRWVALGSALLAVLVVPTGGPASAADVTLGLVGGALVLVATGAVLLWWLPRREPAVERAEPVYRERPIPAETVA</sequence>
<evidence type="ECO:0000313" key="9">
    <source>
        <dbReference type="EMBL" id="MDP9796232.1"/>
    </source>
</evidence>
<keyword evidence="2" id="KW-0328">Glycosyltransferase</keyword>
<comment type="subcellular location">
    <subcellularLocation>
        <location evidence="1">Membrane</location>
        <topology evidence="1">Multi-pass membrane protein</topology>
    </subcellularLocation>
</comment>
<gene>
    <name evidence="9" type="ORF">J2S43_004744</name>
</gene>
<proteinExistence type="inferred from homology"/>
<evidence type="ECO:0000256" key="2">
    <source>
        <dbReference type="ARBA" id="ARBA00022676"/>
    </source>
</evidence>
<organism evidence="9 10">
    <name type="scientific">Catenuloplanes nepalensis</name>
    <dbReference type="NCBI Taxonomy" id="587533"/>
    <lineage>
        <taxon>Bacteria</taxon>
        <taxon>Bacillati</taxon>
        <taxon>Actinomycetota</taxon>
        <taxon>Actinomycetes</taxon>
        <taxon>Micromonosporales</taxon>
        <taxon>Micromonosporaceae</taxon>
        <taxon>Catenuloplanes</taxon>
    </lineage>
</organism>
<dbReference type="InterPro" id="IPR049829">
    <property type="entry name" value="MptA/B-like"/>
</dbReference>
<evidence type="ECO:0000256" key="8">
    <source>
        <dbReference type="SAM" id="Phobius"/>
    </source>
</evidence>
<feature type="transmembrane region" description="Helical" evidence="8">
    <location>
        <begin position="164"/>
        <end position="185"/>
    </location>
</feature>